<dbReference type="GO" id="GO:1902936">
    <property type="term" value="F:phosphatidylinositol bisphosphate binding"/>
    <property type="evidence" value="ECO:0007669"/>
    <property type="project" value="TreeGrafter"/>
</dbReference>
<reference evidence="2" key="1">
    <citation type="submission" date="2021-04" db="EMBL/GenBank/DDBJ databases">
        <authorList>
            <person name="Leclere L."/>
        </authorList>
    </citation>
    <scope>NUCLEOTIDE SEQUENCE</scope>
</reference>
<dbReference type="InterPro" id="IPR011074">
    <property type="entry name" value="CRAL/TRIO_N_dom"/>
</dbReference>
<dbReference type="Gene3D" id="3.40.525.10">
    <property type="entry name" value="CRAL-TRIO lipid binding domain"/>
    <property type="match status" value="1"/>
</dbReference>
<dbReference type="PANTHER" id="PTHR10174">
    <property type="entry name" value="ALPHA-TOCOPHEROL TRANSFER PROTEIN-RELATED"/>
    <property type="match status" value="1"/>
</dbReference>
<dbReference type="CDD" id="cd00170">
    <property type="entry name" value="SEC14"/>
    <property type="match status" value="1"/>
</dbReference>
<name>A0A8D7ZGC3_9MOLL</name>
<dbReference type="Pfam" id="PF03765">
    <property type="entry name" value="CRAL_TRIO_N"/>
    <property type="match status" value="1"/>
</dbReference>
<dbReference type="EMBL" id="OD960297">
    <property type="protein sequence ID" value="CAG4719773.1"/>
    <property type="molecule type" value="mRNA"/>
</dbReference>
<protein>
    <submittedName>
        <fullName evidence="2">RBLP1</fullName>
    </submittedName>
</protein>
<dbReference type="InterPro" id="IPR001251">
    <property type="entry name" value="CRAL-TRIO_dom"/>
</dbReference>
<proteinExistence type="evidence at transcript level"/>
<dbReference type="PRINTS" id="PR00180">
    <property type="entry name" value="CRETINALDHBP"/>
</dbReference>
<sequence length="324" mass="37975">MPEIVGTCVEDDLINHTRIMDDHQLMYRKMFRGSNEPLSNIETEKARSELNETDENRKSGIQELRDIMTENEHTEFGKKLLEWFEPRKNEYLIRFLRARKYDVKKAYDLMKGYMKFREKYPGITDKLTCDSVRDLLENSFPGILPVRDKQGRFVLIFSVGSWDSNVFSFETVLRGYVFILEQLLENEMAQINGFVLIENFKNYSIAQALSLRPSDLKKMVDMLQGSFPARFKGVHFIYQPWYFTWTYAVVKPFLKKKLASRVHLHGYNLEKLFEAFDKTSLPEDFGGSGPPYDPHAMIAELFAAAQDKDQKELETRLDQFHIAD</sequence>
<dbReference type="SMART" id="SM00516">
    <property type="entry name" value="SEC14"/>
    <property type="match status" value="1"/>
</dbReference>
<dbReference type="GO" id="GO:0016020">
    <property type="term" value="C:membrane"/>
    <property type="evidence" value="ECO:0007669"/>
    <property type="project" value="TreeGrafter"/>
</dbReference>
<dbReference type="PROSITE" id="PS50191">
    <property type="entry name" value="CRAL_TRIO"/>
    <property type="match status" value="1"/>
</dbReference>
<dbReference type="SMART" id="SM01100">
    <property type="entry name" value="CRAL_TRIO_N"/>
    <property type="match status" value="1"/>
</dbReference>
<dbReference type="PANTHER" id="PTHR10174:SF200">
    <property type="entry name" value="RETINALDEHYDE-BINDING PROTEIN 1"/>
    <property type="match status" value="1"/>
</dbReference>
<organism evidence="2">
    <name type="scientific">Leptochiton asellus</name>
    <dbReference type="NCBI Taxonomy" id="211853"/>
    <lineage>
        <taxon>Eukaryota</taxon>
        <taxon>Metazoa</taxon>
        <taxon>Spiralia</taxon>
        <taxon>Lophotrochozoa</taxon>
        <taxon>Mollusca</taxon>
        <taxon>Polyplacophora</taxon>
        <taxon>Neoloricata</taxon>
        <taxon>Lepidopleurida</taxon>
        <taxon>Lepidopleuridae</taxon>
        <taxon>Leptochiton</taxon>
    </lineage>
</organism>
<dbReference type="AlphaFoldDB" id="A0A8D7ZGC3"/>
<dbReference type="SUPFAM" id="SSF52087">
    <property type="entry name" value="CRAL/TRIO domain"/>
    <property type="match status" value="1"/>
</dbReference>
<evidence type="ECO:0000259" key="1">
    <source>
        <dbReference type="PROSITE" id="PS50191"/>
    </source>
</evidence>
<dbReference type="InterPro" id="IPR036273">
    <property type="entry name" value="CRAL/TRIO_N_dom_sf"/>
</dbReference>
<evidence type="ECO:0000313" key="2">
    <source>
        <dbReference type="EMBL" id="CAG4719773.1"/>
    </source>
</evidence>
<feature type="domain" description="CRAL-TRIO" evidence="1">
    <location>
        <begin position="132"/>
        <end position="293"/>
    </location>
</feature>
<gene>
    <name evidence="2" type="primary">RBLP1</name>
</gene>
<dbReference type="SUPFAM" id="SSF46938">
    <property type="entry name" value="CRAL/TRIO N-terminal domain"/>
    <property type="match status" value="1"/>
</dbReference>
<dbReference type="Pfam" id="PF00650">
    <property type="entry name" value="CRAL_TRIO"/>
    <property type="match status" value="1"/>
</dbReference>
<dbReference type="InterPro" id="IPR036865">
    <property type="entry name" value="CRAL-TRIO_dom_sf"/>
</dbReference>
<accession>A0A8D7ZGC3</accession>
<dbReference type="Gene3D" id="1.10.8.20">
    <property type="entry name" value="N-terminal domain of phosphatidylinositol transfer protein sec14p"/>
    <property type="match status" value="1"/>
</dbReference>